<evidence type="ECO:0000313" key="2">
    <source>
        <dbReference type="EMBL" id="OBJ46845.1"/>
    </source>
</evidence>
<dbReference type="AlphaFoldDB" id="A0A1A3HFF9"/>
<gene>
    <name evidence="2" type="ORF">A5630_10920</name>
</gene>
<sequence>MVELRFHTILSLVEQELRSALTKARAESNHPTSIGDGAEDAVRDVLRRYLPSNYGVGNGHVYDAYGDGSRESDIVITNPDHPLSFPNDRRGTYVVDGVAAAGEVKSRLDVSALDDCIKKGTAFKQLRMTINASDHVMTLKDQAYMRQIGMVPPYFVIAFENHVAENTLGKRLQDAGLVEPPAGKSMGAEDVVNTPQPPIDAVCVLGQGVWLYIRPDNPMGIQIGIMQADGSKTMRTDLSGWAYVKTDAPLVFTLAWLHAAMPHIFRGGSVFAPYLIPHARHLAYMEAQTAPADAPNADAIESGGSNQ</sequence>
<accession>A0A1A3HFF9</accession>
<dbReference type="Pfam" id="PF20247">
    <property type="entry name" value="DUF6602"/>
    <property type="match status" value="1"/>
</dbReference>
<comment type="caution">
    <text evidence="2">The sequence shown here is derived from an EMBL/GenBank/DDBJ whole genome shotgun (WGS) entry which is preliminary data.</text>
</comment>
<dbReference type="CDD" id="cd21173">
    <property type="entry name" value="NucC-like"/>
    <property type="match status" value="1"/>
</dbReference>
<name>A0A1A3HFF9_MYCMU</name>
<proteinExistence type="predicted"/>
<dbReference type="Proteomes" id="UP000093898">
    <property type="component" value="Unassembled WGS sequence"/>
</dbReference>
<protein>
    <recommendedName>
        <fullName evidence="1">DUF6602 domain-containing protein</fullName>
    </recommendedName>
</protein>
<dbReference type="InterPro" id="IPR046537">
    <property type="entry name" value="DUF6602"/>
</dbReference>
<evidence type="ECO:0000313" key="3">
    <source>
        <dbReference type="Proteomes" id="UP000093898"/>
    </source>
</evidence>
<reference evidence="3" key="1">
    <citation type="submission" date="2016-06" db="EMBL/GenBank/DDBJ databases">
        <authorList>
            <person name="Sutton G."/>
            <person name="Brinkac L."/>
            <person name="Sanka R."/>
            <person name="Adams M."/>
            <person name="Lau E."/>
            <person name="Garcia-Basteiro A."/>
            <person name="Lopez-Varela E."/>
            <person name="Palencia S."/>
        </authorList>
    </citation>
    <scope>NUCLEOTIDE SEQUENCE [LARGE SCALE GENOMIC DNA]</scope>
    <source>
        <strain evidence="3">1127319.6</strain>
    </source>
</reference>
<evidence type="ECO:0000259" key="1">
    <source>
        <dbReference type="Pfam" id="PF20247"/>
    </source>
</evidence>
<feature type="domain" description="DUF6602" evidence="1">
    <location>
        <begin position="24"/>
        <end position="126"/>
    </location>
</feature>
<organism evidence="2 3">
    <name type="scientific">Mycolicibacterium mucogenicum</name>
    <name type="common">Mycobacterium mucogenicum</name>
    <dbReference type="NCBI Taxonomy" id="56689"/>
    <lineage>
        <taxon>Bacteria</taxon>
        <taxon>Bacillati</taxon>
        <taxon>Actinomycetota</taxon>
        <taxon>Actinomycetes</taxon>
        <taxon>Mycobacteriales</taxon>
        <taxon>Mycobacteriaceae</taxon>
        <taxon>Mycolicibacterium</taxon>
    </lineage>
</organism>
<dbReference type="EMBL" id="LZLC01000005">
    <property type="protein sequence ID" value="OBJ46845.1"/>
    <property type="molecule type" value="Genomic_DNA"/>
</dbReference>